<protein>
    <submittedName>
        <fullName evidence="1">Uncharacterized protein</fullName>
    </submittedName>
</protein>
<reference evidence="1" key="2">
    <citation type="submission" date="2020-03" db="EMBL/GenBank/DDBJ databases">
        <authorList>
            <person name="Fu F.-F."/>
            <person name="Chen J."/>
        </authorList>
    </citation>
    <scope>NUCLEOTIDE SEQUENCE</scope>
    <source>
        <strain evidence="1">Lc1</strain>
    </source>
</reference>
<dbReference type="AlphaFoldDB" id="A0A8H4FL61"/>
<reference evidence="1" key="1">
    <citation type="journal article" date="2020" name="Phytopathology">
        <title>Genome sequence and comparative analysis of Colletotrichum gloeosporioides isolated from Liriodendron leaves.</title>
        <authorList>
            <person name="Fu F.F."/>
            <person name="Hao Z."/>
            <person name="Wang P."/>
            <person name="Lu Y."/>
            <person name="Xue L.J."/>
            <person name="Wei G."/>
            <person name="Tian Y."/>
            <person name="Baishi H."/>
            <person name="Xu H."/>
            <person name="Shi J."/>
            <person name="Cheng T."/>
            <person name="Wang G."/>
            <person name="Yi Y."/>
            <person name="Chen J."/>
        </authorList>
    </citation>
    <scope>NUCLEOTIDE SEQUENCE</scope>
    <source>
        <strain evidence="1">Lc1</strain>
    </source>
</reference>
<sequence>MQDYSYSGRADTNILKPCFRHYHIEPARHRLSAIWTPTGGITAGKDEGRQCLAASTCKRLTKPGTGAHDKLVRAGFLRQVGSANTKKMPSPECFLTCFDSLTREFFTSCPSSLENGILLILVLRGLKGVSINHNIQGALAQKWSPSPARIRGPFSQGLLATT</sequence>
<gene>
    <name evidence="1" type="ORF">GCG54_00004235</name>
</gene>
<comment type="caution">
    <text evidence="1">The sequence shown here is derived from an EMBL/GenBank/DDBJ whole genome shotgun (WGS) entry which is preliminary data.</text>
</comment>
<accession>A0A8H4FL61</accession>
<evidence type="ECO:0000313" key="2">
    <source>
        <dbReference type="Proteomes" id="UP000613401"/>
    </source>
</evidence>
<dbReference type="GeneID" id="69011390"/>
<dbReference type="RefSeq" id="XP_045264123.1">
    <property type="nucleotide sequence ID" value="XM_045404288.1"/>
</dbReference>
<evidence type="ECO:0000313" key="1">
    <source>
        <dbReference type="EMBL" id="KAF3804964.1"/>
    </source>
</evidence>
<keyword evidence="2" id="KW-1185">Reference proteome</keyword>
<proteinExistence type="predicted"/>
<dbReference type="Proteomes" id="UP000613401">
    <property type="component" value="Unassembled WGS sequence"/>
</dbReference>
<dbReference type="EMBL" id="WVTB01000048">
    <property type="protein sequence ID" value="KAF3804964.1"/>
    <property type="molecule type" value="Genomic_DNA"/>
</dbReference>
<name>A0A8H4FL61_COLGL</name>
<organism evidence="1 2">
    <name type="scientific">Colletotrichum gloeosporioides</name>
    <name type="common">Anthracnose fungus</name>
    <name type="synonym">Glomerella cingulata</name>
    <dbReference type="NCBI Taxonomy" id="474922"/>
    <lineage>
        <taxon>Eukaryota</taxon>
        <taxon>Fungi</taxon>
        <taxon>Dikarya</taxon>
        <taxon>Ascomycota</taxon>
        <taxon>Pezizomycotina</taxon>
        <taxon>Sordariomycetes</taxon>
        <taxon>Hypocreomycetidae</taxon>
        <taxon>Glomerellales</taxon>
        <taxon>Glomerellaceae</taxon>
        <taxon>Colletotrichum</taxon>
        <taxon>Colletotrichum gloeosporioides species complex</taxon>
    </lineage>
</organism>